<dbReference type="OrthoDB" id="2509690at2"/>
<keyword evidence="4" id="KW-0732">Signal</keyword>
<keyword evidence="3" id="KW-0574">Periplasm</keyword>
<evidence type="ECO:0000256" key="2">
    <source>
        <dbReference type="ARBA" id="ARBA00008520"/>
    </source>
</evidence>
<comment type="similarity">
    <text evidence="2">Belongs to the bacterial solute-binding protein 1 family.</text>
</comment>
<name>A0A2W4CIJ3_9HYPH</name>
<gene>
    <name evidence="5" type="ORF">CPY51_15100</name>
</gene>
<dbReference type="InterPro" id="IPR050490">
    <property type="entry name" value="Bact_solute-bd_prot1"/>
</dbReference>
<dbReference type="CDD" id="cd14748">
    <property type="entry name" value="PBP2_UgpB"/>
    <property type="match status" value="1"/>
</dbReference>
<dbReference type="EMBL" id="PCDP01000036">
    <property type="protein sequence ID" value="PZM12877.1"/>
    <property type="molecule type" value="Genomic_DNA"/>
</dbReference>
<dbReference type="SUPFAM" id="SSF53850">
    <property type="entry name" value="Periplasmic binding protein-like II"/>
    <property type="match status" value="1"/>
</dbReference>
<dbReference type="Proteomes" id="UP000248925">
    <property type="component" value="Unassembled WGS sequence"/>
</dbReference>
<dbReference type="PANTHER" id="PTHR43649">
    <property type="entry name" value="ARABINOSE-BINDING PROTEIN-RELATED"/>
    <property type="match status" value="1"/>
</dbReference>
<feature type="signal peptide" evidence="4">
    <location>
        <begin position="1"/>
        <end position="28"/>
    </location>
</feature>
<evidence type="ECO:0000256" key="3">
    <source>
        <dbReference type="ARBA" id="ARBA00022764"/>
    </source>
</evidence>
<keyword evidence="6" id="KW-1185">Reference proteome</keyword>
<reference evidence="5 6" key="1">
    <citation type="journal article" date="2018" name="Sci. Rep.">
        <title>Rhizobium tumorigenes sp. nov., a novel plant tumorigenic bacterium isolated from cane gall tumors on thornless blackberry.</title>
        <authorList>
            <person name="Kuzmanovi N."/>
            <person name="Smalla K."/>
            <person name="Gronow S."/>
            <person name="PuBawska J."/>
        </authorList>
    </citation>
    <scope>NUCLEOTIDE SEQUENCE [LARGE SCALE GENOMIC DNA]</scope>
    <source>
        <strain evidence="5 6">CCBAU 85046</strain>
    </source>
</reference>
<dbReference type="Gene3D" id="3.40.190.10">
    <property type="entry name" value="Periplasmic binding protein-like II"/>
    <property type="match status" value="2"/>
</dbReference>
<dbReference type="GO" id="GO:0042597">
    <property type="term" value="C:periplasmic space"/>
    <property type="evidence" value="ECO:0007669"/>
    <property type="project" value="UniProtKB-SubCell"/>
</dbReference>
<feature type="chain" id="PRO_5016051572" evidence="4">
    <location>
        <begin position="29"/>
        <end position="428"/>
    </location>
</feature>
<comment type="subcellular location">
    <subcellularLocation>
        <location evidence="1">Periplasm</location>
    </subcellularLocation>
</comment>
<dbReference type="PANTHER" id="PTHR43649:SF12">
    <property type="entry name" value="DIACETYLCHITOBIOSE BINDING PROTEIN DASA"/>
    <property type="match status" value="1"/>
</dbReference>
<evidence type="ECO:0000256" key="1">
    <source>
        <dbReference type="ARBA" id="ARBA00004418"/>
    </source>
</evidence>
<evidence type="ECO:0000313" key="6">
    <source>
        <dbReference type="Proteomes" id="UP000248925"/>
    </source>
</evidence>
<comment type="caution">
    <text evidence="5">The sequence shown here is derived from an EMBL/GenBank/DDBJ whole genome shotgun (WGS) entry which is preliminary data.</text>
</comment>
<evidence type="ECO:0000313" key="5">
    <source>
        <dbReference type="EMBL" id="PZM12877.1"/>
    </source>
</evidence>
<protein>
    <submittedName>
        <fullName evidence="5">ABC transporter substrate-binding protein</fullName>
    </submittedName>
</protein>
<organism evidence="5 6">
    <name type="scientific">Rhizobium tubonense</name>
    <dbReference type="NCBI Taxonomy" id="484088"/>
    <lineage>
        <taxon>Bacteria</taxon>
        <taxon>Pseudomonadati</taxon>
        <taxon>Pseudomonadota</taxon>
        <taxon>Alphaproteobacteria</taxon>
        <taxon>Hyphomicrobiales</taxon>
        <taxon>Rhizobiaceae</taxon>
        <taxon>Rhizobium/Agrobacterium group</taxon>
        <taxon>Rhizobium</taxon>
    </lineage>
</organism>
<proteinExistence type="inferred from homology"/>
<dbReference type="AlphaFoldDB" id="A0A2W4CIJ3"/>
<accession>A0A2W4CIJ3</accession>
<dbReference type="Pfam" id="PF13416">
    <property type="entry name" value="SBP_bac_8"/>
    <property type="match status" value="1"/>
</dbReference>
<dbReference type="InterPro" id="IPR006059">
    <property type="entry name" value="SBP"/>
</dbReference>
<dbReference type="RefSeq" id="WP_111161072.1">
    <property type="nucleotide sequence ID" value="NZ_PCDP01000036.1"/>
</dbReference>
<evidence type="ECO:0000256" key="4">
    <source>
        <dbReference type="SAM" id="SignalP"/>
    </source>
</evidence>
<sequence>MKSMFNRTIRWLGLATGLAVLSIAPAQAETTLEVLHAWPGDHGNYQPLADAFMKAHPDVRVEFRVSPPNYNEANLVVTRNAMTGNLPDVYFSGFSVLRPLVTTLKARGQAVPLTPFIGAESKEWLEQNYSPAILSLGQVDGVQYGIPFNASTPIVYYNADLVTKAGADPDHFPSDWEGVIALARKINALGGDVRGMNYSVGSLESDWLWQAAILERGGAILTKDEKAVGYDNILGLETLRFLRHIAEATDMDVATAQNSYKELFFAGKLGFYITSPSSVRSFMQTIGDRFAMRTAPYPLIDRVSGRLPSGGNAAVILAKDPEKQKLAWEFVKFVTGPGAQAQIAEATGYMPTNKKASDLLGPFYSSNPNYATAATQTGIAGSWYAYPGSTGVEIWRAQRDVIDLVQRGKLSPEDGLKRIATKTADLLK</sequence>